<keyword evidence="4 11" id="KW-0812">Transmembrane</keyword>
<feature type="transmembrane region" description="Helical" evidence="11">
    <location>
        <begin position="267"/>
        <end position="287"/>
    </location>
</feature>
<keyword evidence="13" id="KW-1185">Reference proteome</keyword>
<feature type="domain" description="Mechanosensitive ion channel MscS" evidence="12">
    <location>
        <begin position="594"/>
        <end position="651"/>
    </location>
</feature>
<feature type="transmembrane region" description="Helical" evidence="11">
    <location>
        <begin position="237"/>
        <end position="255"/>
    </location>
</feature>
<keyword evidence="8" id="KW-0407">Ion channel</keyword>
<dbReference type="PIRSF" id="PIRSF017209">
    <property type="entry name" value="Memb_At2g17000_prd"/>
    <property type="match status" value="1"/>
</dbReference>
<dbReference type="GO" id="GO:0050982">
    <property type="term" value="P:detection of mechanical stimulus"/>
    <property type="evidence" value="ECO:0007669"/>
    <property type="project" value="UniProtKB-ARBA"/>
</dbReference>
<dbReference type="Gene3D" id="2.30.30.60">
    <property type="match status" value="1"/>
</dbReference>
<keyword evidence="7 9" id="KW-0472">Membrane</keyword>
<feature type="compositionally biased region" description="Basic and acidic residues" evidence="10">
    <location>
        <begin position="1"/>
        <end position="10"/>
    </location>
</feature>
<comment type="similarity">
    <text evidence="2 9">Belongs to the MscS (TC 1.A.23) family.</text>
</comment>
<keyword evidence="3" id="KW-0813">Transport</keyword>
<evidence type="ECO:0000256" key="8">
    <source>
        <dbReference type="ARBA" id="ARBA00023303"/>
    </source>
</evidence>
<dbReference type="GO" id="GO:0008381">
    <property type="term" value="F:mechanosensitive monoatomic ion channel activity"/>
    <property type="evidence" value="ECO:0007669"/>
    <property type="project" value="TreeGrafter"/>
</dbReference>
<dbReference type="KEGG" id="zju:107422633"/>
<feature type="transmembrane region" description="Helical" evidence="11">
    <location>
        <begin position="157"/>
        <end position="179"/>
    </location>
</feature>
<keyword evidence="5 11" id="KW-1133">Transmembrane helix</keyword>
<evidence type="ECO:0000256" key="7">
    <source>
        <dbReference type="ARBA" id="ARBA00023136"/>
    </source>
</evidence>
<feature type="region of interest" description="Disordered" evidence="10">
    <location>
        <begin position="370"/>
        <end position="396"/>
    </location>
</feature>
<dbReference type="Pfam" id="PF00924">
    <property type="entry name" value="MS_channel_2nd"/>
    <property type="match status" value="1"/>
</dbReference>
<evidence type="ECO:0000256" key="11">
    <source>
        <dbReference type="SAM" id="Phobius"/>
    </source>
</evidence>
<feature type="transmembrane region" description="Helical" evidence="11">
    <location>
        <begin position="575"/>
        <end position="598"/>
    </location>
</feature>
<dbReference type="GO" id="GO:0005886">
    <property type="term" value="C:plasma membrane"/>
    <property type="evidence" value="ECO:0007669"/>
    <property type="project" value="UniProtKB-UniRule"/>
</dbReference>
<organism evidence="13 14">
    <name type="scientific">Ziziphus jujuba</name>
    <name type="common">Chinese jujube</name>
    <name type="synonym">Ziziphus sativa</name>
    <dbReference type="NCBI Taxonomy" id="326968"/>
    <lineage>
        <taxon>Eukaryota</taxon>
        <taxon>Viridiplantae</taxon>
        <taxon>Streptophyta</taxon>
        <taxon>Embryophyta</taxon>
        <taxon>Tracheophyta</taxon>
        <taxon>Spermatophyta</taxon>
        <taxon>Magnoliopsida</taxon>
        <taxon>eudicotyledons</taxon>
        <taxon>Gunneridae</taxon>
        <taxon>Pentapetalae</taxon>
        <taxon>rosids</taxon>
        <taxon>fabids</taxon>
        <taxon>Rosales</taxon>
        <taxon>Rhamnaceae</taxon>
        <taxon>Paliureae</taxon>
        <taxon>Ziziphus</taxon>
    </lineage>
</organism>
<evidence type="ECO:0000256" key="1">
    <source>
        <dbReference type="ARBA" id="ARBA00004141"/>
    </source>
</evidence>
<reference evidence="14" key="1">
    <citation type="submission" date="2025-08" db="UniProtKB">
        <authorList>
            <consortium name="RefSeq"/>
        </authorList>
    </citation>
    <scope>IDENTIFICATION</scope>
    <source>
        <tissue evidence="14">Seedling</tissue>
    </source>
</reference>
<dbReference type="PANTHER" id="PTHR31618">
    <property type="entry name" value="MECHANOSENSITIVE ION CHANNEL PROTEIN 5"/>
    <property type="match status" value="1"/>
</dbReference>
<proteinExistence type="inferred from homology"/>
<protein>
    <recommendedName>
        <fullName evidence="9">Mechanosensitive ion channel protein</fullName>
    </recommendedName>
</protein>
<evidence type="ECO:0000313" key="13">
    <source>
        <dbReference type="Proteomes" id="UP001652623"/>
    </source>
</evidence>
<dbReference type="InterPro" id="IPR010920">
    <property type="entry name" value="LSM_dom_sf"/>
</dbReference>
<dbReference type="FunFam" id="2.30.30.60:FF:000003">
    <property type="entry name" value="Predicted mechanosensitive ion channel"/>
    <property type="match status" value="1"/>
</dbReference>
<dbReference type="PANTHER" id="PTHR31618:SF8">
    <property type="entry name" value="MECHANOSENSITIVE ION CHANNEL PROTEIN"/>
    <property type="match status" value="1"/>
</dbReference>
<dbReference type="AlphaFoldDB" id="A0A6P4A398"/>
<evidence type="ECO:0000256" key="6">
    <source>
        <dbReference type="ARBA" id="ARBA00023065"/>
    </source>
</evidence>
<sequence>MSQSHRRETVVDIESNGGCSKEKEVPSKSDGEGFPVQIHQGSPEKSAEHMRRRSKEFSSGQENWQQSSSTGAAAEVLRCSSNASFRRNSWKPPLSKTRSRFSDAFEQSCEKSDRLINSGRKLLRKDDENDDRDGFDEDGIEDIPGEYTKTKFSPISLLQWVSLVLIIAALVCSLSIPVLTRQTLWDLPLWKWEIMVLALICGRLVSGWGVRLVVIIIERNFLLRKRVLYFVYGLRRAVQNCLWLGLVLLVWHSIFDDKVEHETKSRILPYVTRILVCLLLTTIIWLLKTLLVKVLALSFHVNTFFERIQEALFSQYVIETLSGPPLFERHHLREEERGAAAAELREFENAAGVSMPSELRATLLQRSTGRVTGSGGGLQQSPSIGKNPRFSRPMSDKQDEKIPIDHLHKLSQKNISAWNMRRMINIIRHGSLTTLDEQIINSDVEDESSVHIRTECQAKEAARQIFLKVAKPGSQYILLEDVMRFMSKDEALKAMQLFGAANENEKISKSSLKDWVVHAFRERKALALSLNDTKTAVDELHNMLNILVAIIIMIIWLLILGIPITQFLVFVSSQLLLVVFIFGNTCRTIFEAIIFLFVMHPFDVGDRCEVEGVQMIVEEMNILTTVFLRYDNLKIIYPNSVLATKPIANYYRSPDMGDAIDFCIHISTPVEKIAMMKERIKGYIESKGEHWHAAPMLIMRDVEDLNKLTLSLWPTHKMNYQDIAERWNRRTHLVEQMIKIFRELDIEYRLLPLDVNVRSMPSSDNPPSNWTSHAARGD</sequence>
<evidence type="ECO:0000256" key="3">
    <source>
        <dbReference type="ARBA" id="ARBA00022448"/>
    </source>
</evidence>
<gene>
    <name evidence="14" type="primary">LOC107422633</name>
</gene>
<evidence type="ECO:0000256" key="2">
    <source>
        <dbReference type="ARBA" id="ARBA00008017"/>
    </source>
</evidence>
<dbReference type="InterPro" id="IPR023408">
    <property type="entry name" value="MscS_beta-dom_sf"/>
</dbReference>
<feature type="transmembrane region" description="Helical" evidence="11">
    <location>
        <begin position="194"/>
        <end position="217"/>
    </location>
</feature>
<dbReference type="Proteomes" id="UP001652623">
    <property type="component" value="Chromosome 5"/>
</dbReference>
<dbReference type="InterPro" id="IPR016688">
    <property type="entry name" value="MscS-like_plants/fungi"/>
</dbReference>
<dbReference type="RefSeq" id="XP_015887602.3">
    <property type="nucleotide sequence ID" value="XM_016032116.4"/>
</dbReference>
<dbReference type="SUPFAM" id="SSF50182">
    <property type="entry name" value="Sm-like ribonucleoproteins"/>
    <property type="match status" value="1"/>
</dbReference>
<feature type="transmembrane region" description="Helical" evidence="11">
    <location>
        <begin position="544"/>
        <end position="569"/>
    </location>
</feature>
<feature type="compositionally biased region" description="Polar residues" evidence="10">
    <location>
        <begin position="57"/>
        <end position="71"/>
    </location>
</feature>
<evidence type="ECO:0000313" key="14">
    <source>
        <dbReference type="RefSeq" id="XP_015887602.3"/>
    </source>
</evidence>
<dbReference type="InterPro" id="IPR006685">
    <property type="entry name" value="MscS_channel_2nd"/>
</dbReference>
<feature type="compositionally biased region" description="Basic and acidic residues" evidence="10">
    <location>
        <begin position="20"/>
        <end position="31"/>
    </location>
</feature>
<accession>A0A6P4A398</accession>
<dbReference type="GO" id="GO:0006820">
    <property type="term" value="P:monoatomic anion transport"/>
    <property type="evidence" value="ECO:0007669"/>
    <property type="project" value="TreeGrafter"/>
</dbReference>
<evidence type="ECO:0000259" key="12">
    <source>
        <dbReference type="Pfam" id="PF00924"/>
    </source>
</evidence>
<feature type="region of interest" description="Disordered" evidence="10">
    <location>
        <begin position="1"/>
        <end position="72"/>
    </location>
</feature>
<comment type="subcellular location">
    <subcellularLocation>
        <location evidence="1">Membrane</location>
        <topology evidence="1">Multi-pass membrane protein</topology>
    </subcellularLocation>
</comment>
<name>A0A6P4A398_ZIZJJ</name>
<evidence type="ECO:0000256" key="5">
    <source>
        <dbReference type="ARBA" id="ARBA00022989"/>
    </source>
</evidence>
<dbReference type="GeneID" id="107422633"/>
<evidence type="ECO:0000256" key="4">
    <source>
        <dbReference type="ARBA" id="ARBA00022692"/>
    </source>
</evidence>
<evidence type="ECO:0000256" key="9">
    <source>
        <dbReference type="PIRNR" id="PIRNR017209"/>
    </source>
</evidence>
<keyword evidence="6" id="KW-0406">Ion transport</keyword>
<evidence type="ECO:0000256" key="10">
    <source>
        <dbReference type="SAM" id="MobiDB-lite"/>
    </source>
</evidence>